<dbReference type="Proteomes" id="UP000576792">
    <property type="component" value="Unassembled WGS sequence"/>
</dbReference>
<dbReference type="EMBL" id="JAATJN010000001">
    <property type="protein sequence ID" value="NJC55937.1"/>
    <property type="molecule type" value="Genomic_DNA"/>
</dbReference>
<dbReference type="InterPro" id="IPR003362">
    <property type="entry name" value="Bact_transf"/>
</dbReference>
<sequence>MADYRRVKRVLDCVAAALGLCLLAVPIAVIALLVLVFHGAPVIFTQERVTEGGKVFLLRKFRSMRVFAPGRGWTNDDSRLTGFGRVLRGSSLDELPELWNVLVGDMSIIGPRPLTTDYLQLYTPQQARRHEVRGGLSGLAQVSGRNALSWDDKFDLDVDYVDSLSLLTDLRILVLTARAVLSRHGVEVDEGTTTETFGGSLRSTSVVFDTVSRSREISVWQARTLDGDDIGACEMVRVDDLHQLIRFKPVAGTVGGPAAEPVAGTVGSGHSSDRRSVEVLRLLVNRARGANADFALCRLPSVGDLGAIYAEAGFREVPTDDEPSVTAAVSKRPGLKLAEDGYLCCDLYPTSAEARGAS</sequence>
<dbReference type="GO" id="GO:0016780">
    <property type="term" value="F:phosphotransferase activity, for other substituted phosphate groups"/>
    <property type="evidence" value="ECO:0007669"/>
    <property type="project" value="TreeGrafter"/>
</dbReference>
<name>A0A846S508_9MICO</name>
<organism evidence="4 5">
    <name type="scientific">Brevibacterium marinum</name>
    <dbReference type="NCBI Taxonomy" id="418643"/>
    <lineage>
        <taxon>Bacteria</taxon>
        <taxon>Bacillati</taxon>
        <taxon>Actinomycetota</taxon>
        <taxon>Actinomycetes</taxon>
        <taxon>Micrococcales</taxon>
        <taxon>Brevibacteriaceae</taxon>
        <taxon>Brevibacterium</taxon>
    </lineage>
</organism>
<evidence type="ECO:0000313" key="4">
    <source>
        <dbReference type="EMBL" id="NJC55937.1"/>
    </source>
</evidence>
<feature type="transmembrane region" description="Helical" evidence="2">
    <location>
        <begin position="12"/>
        <end position="37"/>
    </location>
</feature>
<proteinExistence type="inferred from homology"/>
<gene>
    <name evidence="4" type="ORF">BKA07_000972</name>
</gene>
<dbReference type="PANTHER" id="PTHR30576:SF8">
    <property type="entry name" value="UNDECAPRENYL-PHOSPHATE GALACTOSE PHOSPHOTRANSFERASE"/>
    <property type="match status" value="1"/>
</dbReference>
<dbReference type="PANTHER" id="PTHR30576">
    <property type="entry name" value="COLANIC BIOSYNTHESIS UDP-GLUCOSE LIPID CARRIER TRANSFERASE"/>
    <property type="match status" value="1"/>
</dbReference>
<evidence type="ECO:0000259" key="3">
    <source>
        <dbReference type="Pfam" id="PF02397"/>
    </source>
</evidence>
<keyword evidence="5" id="KW-1185">Reference proteome</keyword>
<keyword evidence="2" id="KW-0812">Transmembrane</keyword>
<protein>
    <submittedName>
        <fullName evidence="4">Lipopolysaccharide/colanic/teichoic acid biosynthesis glycosyltransferase</fullName>
    </submittedName>
</protein>
<feature type="domain" description="Bacterial sugar transferase" evidence="3">
    <location>
        <begin position="8"/>
        <end position="181"/>
    </location>
</feature>
<keyword evidence="4" id="KW-0808">Transferase</keyword>
<dbReference type="RefSeq" id="WP_167949892.1">
    <property type="nucleotide sequence ID" value="NZ_BAAAPQ010000026.1"/>
</dbReference>
<evidence type="ECO:0000313" key="5">
    <source>
        <dbReference type="Proteomes" id="UP000576792"/>
    </source>
</evidence>
<dbReference type="Pfam" id="PF02397">
    <property type="entry name" value="Bac_transf"/>
    <property type="match status" value="1"/>
</dbReference>
<keyword evidence="2" id="KW-1133">Transmembrane helix</keyword>
<comment type="caution">
    <text evidence="4">The sequence shown here is derived from an EMBL/GenBank/DDBJ whole genome shotgun (WGS) entry which is preliminary data.</text>
</comment>
<comment type="similarity">
    <text evidence="1">Belongs to the bacterial sugar transferase family.</text>
</comment>
<keyword evidence="2" id="KW-0472">Membrane</keyword>
<accession>A0A846S508</accession>
<dbReference type="AlphaFoldDB" id="A0A846S508"/>
<evidence type="ECO:0000256" key="2">
    <source>
        <dbReference type="SAM" id="Phobius"/>
    </source>
</evidence>
<reference evidence="4 5" key="1">
    <citation type="submission" date="2020-03" db="EMBL/GenBank/DDBJ databases">
        <title>Sequencing the genomes of 1000 actinobacteria strains.</title>
        <authorList>
            <person name="Klenk H.-P."/>
        </authorList>
    </citation>
    <scope>NUCLEOTIDE SEQUENCE [LARGE SCALE GENOMIC DNA]</scope>
    <source>
        <strain evidence="4 5">DSM 18964</strain>
    </source>
</reference>
<evidence type="ECO:0000256" key="1">
    <source>
        <dbReference type="ARBA" id="ARBA00006464"/>
    </source>
</evidence>